<dbReference type="RefSeq" id="WP_244621949.1">
    <property type="nucleotide sequence ID" value="NZ_BSPE01000034.1"/>
</dbReference>
<evidence type="ECO:0000256" key="1">
    <source>
        <dbReference type="ARBA" id="ARBA00023125"/>
    </source>
</evidence>
<evidence type="ECO:0008006" key="5">
    <source>
        <dbReference type="Google" id="ProtNLM"/>
    </source>
</evidence>
<evidence type="ECO:0000256" key="2">
    <source>
        <dbReference type="SAM" id="MobiDB-lite"/>
    </source>
</evidence>
<dbReference type="GO" id="GO:0003677">
    <property type="term" value="F:DNA binding"/>
    <property type="evidence" value="ECO:0007669"/>
    <property type="project" value="UniProtKB-KW"/>
</dbReference>
<organism evidence="3 4">
    <name type="scientific">Neomesorhizobium albiziae</name>
    <dbReference type="NCBI Taxonomy" id="335020"/>
    <lineage>
        <taxon>Bacteria</taxon>
        <taxon>Pseudomonadati</taxon>
        <taxon>Pseudomonadota</taxon>
        <taxon>Alphaproteobacteria</taxon>
        <taxon>Hyphomicrobiales</taxon>
        <taxon>Phyllobacteriaceae</taxon>
        <taxon>Neomesorhizobium</taxon>
    </lineage>
</organism>
<dbReference type="Proteomes" id="UP000323300">
    <property type="component" value="Unassembled WGS sequence"/>
</dbReference>
<keyword evidence="1" id="KW-0238">DNA-binding</keyword>
<dbReference type="Gene3D" id="1.10.150.130">
    <property type="match status" value="1"/>
</dbReference>
<dbReference type="SUPFAM" id="SSF56349">
    <property type="entry name" value="DNA breaking-rejoining enzymes"/>
    <property type="match status" value="1"/>
</dbReference>
<proteinExistence type="predicted"/>
<gene>
    <name evidence="3" type="ORF">SAMN04488498_1359</name>
</gene>
<accession>A0A1I4F2W8</accession>
<dbReference type="AlphaFoldDB" id="A0A1I4F2W8"/>
<dbReference type="InterPro" id="IPR011010">
    <property type="entry name" value="DNA_brk_join_enz"/>
</dbReference>
<evidence type="ECO:0000313" key="4">
    <source>
        <dbReference type="Proteomes" id="UP000323300"/>
    </source>
</evidence>
<dbReference type="InterPro" id="IPR010998">
    <property type="entry name" value="Integrase_recombinase_N"/>
</dbReference>
<feature type="region of interest" description="Disordered" evidence="2">
    <location>
        <begin position="268"/>
        <end position="289"/>
    </location>
</feature>
<dbReference type="EMBL" id="FOSL01000035">
    <property type="protein sequence ID" value="SFL11909.1"/>
    <property type="molecule type" value="Genomic_DNA"/>
</dbReference>
<evidence type="ECO:0000313" key="3">
    <source>
        <dbReference type="EMBL" id="SFL11909.1"/>
    </source>
</evidence>
<keyword evidence="4" id="KW-1185">Reference proteome</keyword>
<reference evidence="3 4" key="1">
    <citation type="submission" date="2016-10" db="EMBL/GenBank/DDBJ databases">
        <authorList>
            <person name="Varghese N."/>
            <person name="Submissions S."/>
        </authorList>
    </citation>
    <scope>NUCLEOTIDE SEQUENCE [LARGE SCALE GENOMIC DNA]</scope>
    <source>
        <strain evidence="3 4">DSM 21822</strain>
    </source>
</reference>
<protein>
    <recommendedName>
        <fullName evidence="5">Phage integrase, N-terminal SAM-like domain</fullName>
    </recommendedName>
</protein>
<sequence>MKTWPDTDGSAIARYLNQLRLRSPISPIYYRQTLRSFQDVVVRHQFASSQVSRDVLEAWLRERAVHSPVSTILHRARIVNRFLDFVVQEGLVASNPVADLRAEYCVKSSKAILRALLAADPDRALQALRQFPPFGSVLGSLMRNHIALMRTRGFRYETQARWFWRFDRFLQAHPDLAGEPLSVMLQHWSASRPTANHAAECEKLARALAKAQHHLDPGIELKRQDPRPGQQVARQWRRPYIYSPEEVRRLLDIAETSHMGSSIYCGGPGSNRRRARPGRASTICVTPWS</sequence>
<name>A0A1I4F2W8_9HYPH</name>